<keyword evidence="6" id="KW-0479">Metal-binding</keyword>
<dbReference type="EMBL" id="UYYG01001158">
    <property type="protein sequence ID" value="VDN57063.1"/>
    <property type="molecule type" value="Genomic_DNA"/>
</dbReference>
<comment type="cofactor">
    <cofactor evidence="1">
        <name>Zn(2+)</name>
        <dbReference type="ChEBI" id="CHEBI:29105"/>
    </cofactor>
</comment>
<dbReference type="Gene3D" id="3.40.630.10">
    <property type="entry name" value="Zn peptidases"/>
    <property type="match status" value="1"/>
</dbReference>
<dbReference type="Proteomes" id="UP000038040">
    <property type="component" value="Unplaced"/>
</dbReference>
<dbReference type="Pfam" id="PF13620">
    <property type="entry name" value="CarboxypepD_reg"/>
    <property type="match status" value="1"/>
</dbReference>
<evidence type="ECO:0000256" key="13">
    <source>
        <dbReference type="SAM" id="SignalP"/>
    </source>
</evidence>
<dbReference type="InterPro" id="IPR000834">
    <property type="entry name" value="Peptidase_M14"/>
</dbReference>
<organism evidence="16 18">
    <name type="scientific">Dracunculus medinensis</name>
    <name type="common">Guinea worm</name>
    <dbReference type="NCBI Taxonomy" id="318479"/>
    <lineage>
        <taxon>Eukaryota</taxon>
        <taxon>Metazoa</taxon>
        <taxon>Ecdysozoa</taxon>
        <taxon>Nematoda</taxon>
        <taxon>Chromadorea</taxon>
        <taxon>Rhabditida</taxon>
        <taxon>Spirurina</taxon>
        <taxon>Dracunculoidea</taxon>
        <taxon>Dracunculidae</taxon>
        <taxon>Dracunculus</taxon>
    </lineage>
</organism>
<evidence type="ECO:0000256" key="8">
    <source>
        <dbReference type="ARBA" id="ARBA00022801"/>
    </source>
</evidence>
<keyword evidence="17" id="KW-1185">Reference proteome</keyword>
<reference evidence="15 17" key="2">
    <citation type="submission" date="2018-11" db="EMBL/GenBank/DDBJ databases">
        <authorList>
            <consortium name="Pathogen Informatics"/>
        </authorList>
    </citation>
    <scope>NUCLEOTIDE SEQUENCE [LARGE SCALE GENOMIC DNA]</scope>
</reference>
<evidence type="ECO:0000313" key="17">
    <source>
        <dbReference type="Proteomes" id="UP000274756"/>
    </source>
</evidence>
<dbReference type="InterPro" id="IPR057246">
    <property type="entry name" value="CARBOXYPEPT_ZN_1"/>
</dbReference>
<evidence type="ECO:0000256" key="7">
    <source>
        <dbReference type="ARBA" id="ARBA00022729"/>
    </source>
</evidence>
<dbReference type="GO" id="GO:0016485">
    <property type="term" value="P:protein processing"/>
    <property type="evidence" value="ECO:0007669"/>
    <property type="project" value="TreeGrafter"/>
</dbReference>
<dbReference type="FunFam" id="3.40.630.10:FF:000013">
    <property type="entry name" value="carboxypeptidase N catalytic chain"/>
    <property type="match status" value="1"/>
</dbReference>
<accession>A0A0N4U6U9</accession>
<dbReference type="SMART" id="SM00631">
    <property type="entry name" value="Zn_pept"/>
    <property type="match status" value="1"/>
</dbReference>
<keyword evidence="5" id="KW-0645">Protease</keyword>
<evidence type="ECO:0000256" key="10">
    <source>
        <dbReference type="ARBA" id="ARBA00023049"/>
    </source>
</evidence>
<keyword evidence="4" id="KW-0964">Secreted</keyword>
<evidence type="ECO:0000256" key="4">
    <source>
        <dbReference type="ARBA" id="ARBA00022525"/>
    </source>
</evidence>
<comment type="similarity">
    <text evidence="3 12">Belongs to the peptidase M14 family.</text>
</comment>
<dbReference type="GO" id="GO:0008270">
    <property type="term" value="F:zinc ion binding"/>
    <property type="evidence" value="ECO:0007669"/>
    <property type="project" value="InterPro"/>
</dbReference>
<dbReference type="OrthoDB" id="10249045at2759"/>
<dbReference type="InterPro" id="IPR008969">
    <property type="entry name" value="CarboxyPept-like_regulatory"/>
</dbReference>
<dbReference type="CDD" id="cd11308">
    <property type="entry name" value="Peptidase_M14NE-CP-C_like"/>
    <property type="match status" value="1"/>
</dbReference>
<dbReference type="Proteomes" id="UP000274756">
    <property type="component" value="Unassembled WGS sequence"/>
</dbReference>
<evidence type="ECO:0000256" key="11">
    <source>
        <dbReference type="ARBA" id="ARBA00023180"/>
    </source>
</evidence>
<evidence type="ECO:0000256" key="2">
    <source>
        <dbReference type="ARBA" id="ARBA00004613"/>
    </source>
</evidence>
<evidence type="ECO:0000256" key="12">
    <source>
        <dbReference type="PROSITE-ProRule" id="PRU01379"/>
    </source>
</evidence>
<proteinExistence type="inferred from homology"/>
<dbReference type="SUPFAM" id="SSF49464">
    <property type="entry name" value="Carboxypeptidase regulatory domain-like"/>
    <property type="match status" value="1"/>
</dbReference>
<keyword evidence="11" id="KW-0325">Glycoprotein</keyword>
<dbReference type="PROSITE" id="PS52035">
    <property type="entry name" value="PEPTIDASE_M14"/>
    <property type="match status" value="1"/>
</dbReference>
<name>A0A0N4U6U9_DRAME</name>
<dbReference type="WBParaSite" id="DME_0000267601-mRNA-1">
    <property type="protein sequence ID" value="DME_0000267601-mRNA-1"/>
    <property type="gene ID" value="DME_0000267601"/>
</dbReference>
<feature type="signal peptide" evidence="13">
    <location>
        <begin position="1"/>
        <end position="20"/>
    </location>
</feature>
<dbReference type="GO" id="GO:0005615">
    <property type="term" value="C:extracellular space"/>
    <property type="evidence" value="ECO:0007669"/>
    <property type="project" value="TreeGrafter"/>
</dbReference>
<feature type="active site" description="Proton donor/acceptor" evidence="12">
    <location>
        <position position="315"/>
    </location>
</feature>
<evidence type="ECO:0000313" key="15">
    <source>
        <dbReference type="EMBL" id="VDN57063.1"/>
    </source>
</evidence>
<dbReference type="PANTHER" id="PTHR11532">
    <property type="entry name" value="PROTEASE M14 CARBOXYPEPTIDASE"/>
    <property type="match status" value="1"/>
</dbReference>
<dbReference type="GO" id="GO:0004181">
    <property type="term" value="F:metallocarboxypeptidase activity"/>
    <property type="evidence" value="ECO:0007669"/>
    <property type="project" value="InterPro"/>
</dbReference>
<keyword evidence="8" id="KW-0378">Hydrolase</keyword>
<dbReference type="InterPro" id="IPR050753">
    <property type="entry name" value="Peptidase_M14_domain"/>
</dbReference>
<keyword evidence="7 13" id="KW-0732">Signal</keyword>
<dbReference type="PANTHER" id="PTHR11532:SF93">
    <property type="entry name" value="CARBOXYPEPTIDASE E"/>
    <property type="match status" value="1"/>
</dbReference>
<feature type="chain" id="PRO_5033720862" evidence="13">
    <location>
        <begin position="21"/>
        <end position="456"/>
    </location>
</feature>
<keyword evidence="9" id="KW-0862">Zinc</keyword>
<dbReference type="Gene3D" id="2.60.40.1120">
    <property type="entry name" value="Carboxypeptidase-like, regulatory domain"/>
    <property type="match status" value="1"/>
</dbReference>
<dbReference type="Pfam" id="PF00246">
    <property type="entry name" value="Peptidase_M14"/>
    <property type="match status" value="1"/>
</dbReference>
<evidence type="ECO:0000256" key="5">
    <source>
        <dbReference type="ARBA" id="ARBA00022670"/>
    </source>
</evidence>
<protein>
    <submittedName>
        <fullName evidence="18">Peptidase_M14 domain-containing protein</fullName>
    </submittedName>
</protein>
<sequence length="456" mass="51517">MNISCVAIYLLFYFIYFVSCTDEWSKYHNYEDLVSKLIDIHKQCPKYTEVKSIGESVEGRQLLVIQFSTRPGGHQLLKPEVKYIGNMHGNEAIGRELLLRLAAYLCDGINRNDDEIMELLNTTSIHILPSMNPDGFELAYMADRNERGWLLGRGNANGVDLNRDFPDLDSIYYSLEKQGIPRYDHILGLFDDDKREYQPETRAAVRWILSIPFVLSANLHEGDLVANYPFDASKYPGINDYAKSPDDQTFRYLAEVYAKNHASMAKKDHTSCDGRAKDAFAKQGGITNGAQWYSVSGGMQDFNYLATDAFEITLELSCDKFPTESKLPTFWRENKKALIEFLRQAHIGIKGVVSDRLTGEPISGAIVWVWNGTDNSPIKHSVTTCMGTTGDYFRLLTPGYYEIMVMADGYEPAIRKVNVTNSNHASAQIVNIDLASITPLYGIDENGNEMMSELFE</sequence>
<feature type="domain" description="Peptidase M14" evidence="14">
    <location>
        <begin position="26"/>
        <end position="345"/>
    </location>
</feature>
<reference evidence="18" key="1">
    <citation type="submission" date="2017-02" db="UniProtKB">
        <authorList>
            <consortium name="WormBaseParasite"/>
        </authorList>
    </citation>
    <scope>IDENTIFICATION</scope>
</reference>
<evidence type="ECO:0000259" key="14">
    <source>
        <dbReference type="PROSITE" id="PS52035"/>
    </source>
</evidence>
<evidence type="ECO:0000313" key="18">
    <source>
        <dbReference type="WBParaSite" id="DME_0000267601-mRNA-1"/>
    </source>
</evidence>
<dbReference type="PROSITE" id="PS00132">
    <property type="entry name" value="CARBOXYPEPT_ZN_1"/>
    <property type="match status" value="1"/>
</dbReference>
<dbReference type="CDD" id="cd03858">
    <property type="entry name" value="M14_CP_N-E_like"/>
    <property type="match status" value="1"/>
</dbReference>
<dbReference type="FunFam" id="2.60.40.1120:FF:000019">
    <property type="entry name" value="Carboxypeptidase D"/>
    <property type="match status" value="1"/>
</dbReference>
<evidence type="ECO:0000256" key="3">
    <source>
        <dbReference type="ARBA" id="ARBA00005988"/>
    </source>
</evidence>
<keyword evidence="10" id="KW-0482">Metalloprotease</keyword>
<gene>
    <name evidence="15" type="ORF">DME_LOCUS7036</name>
</gene>
<evidence type="ECO:0000313" key="16">
    <source>
        <dbReference type="Proteomes" id="UP000038040"/>
    </source>
</evidence>
<evidence type="ECO:0000256" key="9">
    <source>
        <dbReference type="ARBA" id="ARBA00022833"/>
    </source>
</evidence>
<evidence type="ECO:0000256" key="6">
    <source>
        <dbReference type="ARBA" id="ARBA00022723"/>
    </source>
</evidence>
<dbReference type="STRING" id="318479.A0A0N4U6U9"/>
<dbReference type="PRINTS" id="PR00765">
    <property type="entry name" value="CRBOXYPTASEA"/>
</dbReference>
<evidence type="ECO:0000256" key="1">
    <source>
        <dbReference type="ARBA" id="ARBA00001947"/>
    </source>
</evidence>
<dbReference type="AlphaFoldDB" id="A0A0N4U6U9"/>
<dbReference type="GO" id="GO:0006518">
    <property type="term" value="P:peptide metabolic process"/>
    <property type="evidence" value="ECO:0007669"/>
    <property type="project" value="TreeGrafter"/>
</dbReference>
<comment type="subcellular location">
    <subcellularLocation>
        <location evidence="2">Secreted</location>
    </subcellularLocation>
</comment>
<dbReference type="SUPFAM" id="SSF53187">
    <property type="entry name" value="Zn-dependent exopeptidases"/>
    <property type="match status" value="1"/>
</dbReference>